<name>A0A558D8U5_9GAMM</name>
<keyword evidence="1" id="KW-0732">Signal</keyword>
<feature type="signal peptide" evidence="1">
    <location>
        <begin position="1"/>
        <end position="19"/>
    </location>
</feature>
<feature type="chain" id="PRO_5021964763" evidence="1">
    <location>
        <begin position="20"/>
        <end position="156"/>
    </location>
</feature>
<sequence>MRIIAALIACFTFISFSQAQEEYVNPVDGKRYIADWKTYEPKGGTTPQDGRVVNAGVRLLNTQDEFSKNITVKELSKLIGYAQELLNEVSSEYQEGGEILLQITLSKDAAPKFDMSYQGEIQKGMLQAFYDGLSSIELNTSQSSVALQVHFQVKNA</sequence>
<accession>A0A558D8U5</accession>
<evidence type="ECO:0000256" key="1">
    <source>
        <dbReference type="SAM" id="SignalP"/>
    </source>
</evidence>
<evidence type="ECO:0000313" key="2">
    <source>
        <dbReference type="EMBL" id="TVT57383.1"/>
    </source>
</evidence>
<dbReference type="EMBL" id="VMRY01000015">
    <property type="protein sequence ID" value="TVT57383.1"/>
    <property type="molecule type" value="Genomic_DNA"/>
</dbReference>
<comment type="caution">
    <text evidence="2">The sequence shown here is derived from an EMBL/GenBank/DDBJ whole genome shotgun (WGS) entry which is preliminary data.</text>
</comment>
<dbReference type="AlphaFoldDB" id="A0A558D8U5"/>
<dbReference type="Proteomes" id="UP000317355">
    <property type="component" value="Unassembled WGS sequence"/>
</dbReference>
<evidence type="ECO:0000313" key="3">
    <source>
        <dbReference type="Proteomes" id="UP000317355"/>
    </source>
</evidence>
<protein>
    <submittedName>
        <fullName evidence="2">Uncharacterized protein</fullName>
    </submittedName>
</protein>
<gene>
    <name evidence="2" type="ORF">FHK82_06250</name>
</gene>
<proteinExistence type="predicted"/>
<organism evidence="2 3">
    <name type="scientific">Sedimenticola thiotaurini</name>
    <dbReference type="NCBI Taxonomy" id="1543721"/>
    <lineage>
        <taxon>Bacteria</taxon>
        <taxon>Pseudomonadati</taxon>
        <taxon>Pseudomonadota</taxon>
        <taxon>Gammaproteobacteria</taxon>
        <taxon>Chromatiales</taxon>
        <taxon>Sedimenticolaceae</taxon>
        <taxon>Sedimenticola</taxon>
    </lineage>
</organism>
<reference evidence="2 3" key="1">
    <citation type="submission" date="2019-07" db="EMBL/GenBank/DDBJ databases">
        <title>The pathways for chlorine oxyanion respiration interact through the shared metabolite chlorate.</title>
        <authorList>
            <person name="Barnum T.P."/>
            <person name="Cheng Y."/>
            <person name="Hill K.A."/>
            <person name="Lucas L.N."/>
            <person name="Carlson H.K."/>
            <person name="Coates J.D."/>
        </authorList>
    </citation>
    <scope>NUCLEOTIDE SEQUENCE [LARGE SCALE GENOMIC DNA]</scope>
    <source>
        <strain evidence="2">BK-3</strain>
    </source>
</reference>